<evidence type="ECO:0000313" key="1">
    <source>
        <dbReference type="EMBL" id="JAI21419.1"/>
    </source>
</evidence>
<reference evidence="1" key="1">
    <citation type="submission" date="2015-06" db="EMBL/GenBank/DDBJ databases">
        <authorList>
            <person name="Hoefler B.C."/>
            <person name="Straight P.D."/>
        </authorList>
    </citation>
    <scope>NUCLEOTIDE SEQUENCE</scope>
</reference>
<protein>
    <submittedName>
        <fullName evidence="1">Progestin and adipoQ receptor family member 4</fullName>
    </submittedName>
</protein>
<organism evidence="1">
    <name type="scientific">Bactrocera latifrons</name>
    <name type="common">Malaysian fruit fly</name>
    <name type="synonym">Chaetodacus latifrons</name>
    <dbReference type="NCBI Taxonomy" id="174628"/>
    <lineage>
        <taxon>Eukaryota</taxon>
        <taxon>Metazoa</taxon>
        <taxon>Ecdysozoa</taxon>
        <taxon>Arthropoda</taxon>
        <taxon>Hexapoda</taxon>
        <taxon>Insecta</taxon>
        <taxon>Pterygota</taxon>
        <taxon>Neoptera</taxon>
        <taxon>Endopterygota</taxon>
        <taxon>Diptera</taxon>
        <taxon>Brachycera</taxon>
        <taxon>Muscomorpha</taxon>
        <taxon>Tephritoidea</taxon>
        <taxon>Tephritidae</taxon>
        <taxon>Bactrocera</taxon>
        <taxon>Bactrocera</taxon>
    </lineage>
</organism>
<accession>A0A0K8U3W4</accession>
<dbReference type="EMBL" id="GDHF01030895">
    <property type="protein sequence ID" value="JAI21419.1"/>
    <property type="molecule type" value="Transcribed_RNA"/>
</dbReference>
<gene>
    <name evidence="1" type="primary">PAQR4_3</name>
    <name evidence="1" type="ORF">c3_g4_i6</name>
</gene>
<dbReference type="AlphaFoldDB" id="A0A0K8U3W4"/>
<keyword evidence="1" id="KW-0675">Receptor</keyword>
<proteinExistence type="predicted"/>
<dbReference type="OrthoDB" id="535992at2759"/>
<sequence length="136" mass="15848">MPWEQEYRFLSFCHLFGSVAPWCGSFIYHLFMNIESGEHVYYTLLKLDMVGIWVSQSFGSNGKFPLATSPLLRSALHYAFNIDTISNYGCMGWRKPDSTFSRLPTGWCIYIGWCYRRSAYTGEVVSWRCGFLFKFP</sequence>
<name>A0A0K8U3W4_BACLA</name>